<organism evidence="1 2">
    <name type="scientific">Laetiporus sulphureus 93-53</name>
    <dbReference type="NCBI Taxonomy" id="1314785"/>
    <lineage>
        <taxon>Eukaryota</taxon>
        <taxon>Fungi</taxon>
        <taxon>Dikarya</taxon>
        <taxon>Basidiomycota</taxon>
        <taxon>Agaricomycotina</taxon>
        <taxon>Agaricomycetes</taxon>
        <taxon>Polyporales</taxon>
        <taxon>Laetiporus</taxon>
    </lineage>
</organism>
<dbReference type="InParanoid" id="A0A165ECR6"/>
<accession>A0A165ECR6</accession>
<dbReference type="RefSeq" id="XP_040764486.1">
    <property type="nucleotide sequence ID" value="XM_040901362.1"/>
</dbReference>
<protein>
    <submittedName>
        <fullName evidence="1">Uncharacterized protein</fullName>
    </submittedName>
</protein>
<name>A0A165ECR6_9APHY</name>
<evidence type="ECO:0000313" key="2">
    <source>
        <dbReference type="Proteomes" id="UP000076871"/>
    </source>
</evidence>
<dbReference type="EMBL" id="KV427623">
    <property type="protein sequence ID" value="KZT06746.1"/>
    <property type="molecule type" value="Genomic_DNA"/>
</dbReference>
<sequence length="84" mass="9700">MRISTFFSARYKYVYSAYSTLDMGLCSMIGLSTPLFGNEFIVSNRIYLKQTRITNGNRVWNVDNEMITDTSCRAAAQRRREAQV</sequence>
<reference evidence="1 2" key="1">
    <citation type="journal article" date="2016" name="Mol. Biol. Evol.">
        <title>Comparative Genomics of Early-Diverging Mushroom-Forming Fungi Provides Insights into the Origins of Lignocellulose Decay Capabilities.</title>
        <authorList>
            <person name="Nagy L.G."/>
            <person name="Riley R."/>
            <person name="Tritt A."/>
            <person name="Adam C."/>
            <person name="Daum C."/>
            <person name="Floudas D."/>
            <person name="Sun H."/>
            <person name="Yadav J.S."/>
            <person name="Pangilinan J."/>
            <person name="Larsson K.H."/>
            <person name="Matsuura K."/>
            <person name="Barry K."/>
            <person name="Labutti K."/>
            <person name="Kuo R."/>
            <person name="Ohm R.A."/>
            <person name="Bhattacharya S.S."/>
            <person name="Shirouzu T."/>
            <person name="Yoshinaga Y."/>
            <person name="Martin F.M."/>
            <person name="Grigoriev I.V."/>
            <person name="Hibbett D.S."/>
        </authorList>
    </citation>
    <scope>NUCLEOTIDE SEQUENCE [LARGE SCALE GENOMIC DNA]</scope>
    <source>
        <strain evidence="1 2">93-53</strain>
    </source>
</reference>
<gene>
    <name evidence="1" type="ORF">LAESUDRAFT_150504</name>
</gene>
<dbReference type="GeneID" id="63818394"/>
<proteinExistence type="predicted"/>
<dbReference type="AlphaFoldDB" id="A0A165ECR6"/>
<evidence type="ECO:0000313" key="1">
    <source>
        <dbReference type="EMBL" id="KZT06746.1"/>
    </source>
</evidence>
<dbReference type="Proteomes" id="UP000076871">
    <property type="component" value="Unassembled WGS sequence"/>
</dbReference>
<keyword evidence="2" id="KW-1185">Reference proteome</keyword>